<comment type="caution">
    <text evidence="2">The sequence shown here is derived from an EMBL/GenBank/DDBJ whole genome shotgun (WGS) entry which is preliminary data.</text>
</comment>
<protein>
    <recommendedName>
        <fullName evidence="4">Tetratricopeptide repeat protein</fullName>
    </recommendedName>
</protein>
<dbReference type="RefSeq" id="WP_062531844.1">
    <property type="nucleotide sequence ID" value="NZ_BBYA01000003.1"/>
</dbReference>
<feature type="transmembrane region" description="Helical" evidence="1">
    <location>
        <begin position="221"/>
        <end position="241"/>
    </location>
</feature>
<evidence type="ECO:0000313" key="2">
    <source>
        <dbReference type="EMBL" id="KPL75149.1"/>
    </source>
</evidence>
<evidence type="ECO:0000313" key="3">
    <source>
        <dbReference type="Proteomes" id="UP000050430"/>
    </source>
</evidence>
<feature type="transmembrane region" description="Helical" evidence="1">
    <location>
        <begin position="118"/>
        <end position="135"/>
    </location>
</feature>
<feature type="transmembrane region" description="Helical" evidence="1">
    <location>
        <begin position="141"/>
        <end position="160"/>
    </location>
</feature>
<dbReference type="AlphaFoldDB" id="A0A0P6X590"/>
<feature type="transmembrane region" description="Helical" evidence="1">
    <location>
        <begin position="302"/>
        <end position="322"/>
    </location>
</feature>
<organism evidence="2 3">
    <name type="scientific">Leptolinea tardivitalis</name>
    <dbReference type="NCBI Taxonomy" id="229920"/>
    <lineage>
        <taxon>Bacteria</taxon>
        <taxon>Bacillati</taxon>
        <taxon>Chloroflexota</taxon>
        <taxon>Anaerolineae</taxon>
        <taxon>Anaerolineales</taxon>
        <taxon>Anaerolineaceae</taxon>
        <taxon>Leptolinea</taxon>
    </lineage>
</organism>
<feature type="transmembrane region" description="Helical" evidence="1">
    <location>
        <begin position="334"/>
        <end position="355"/>
    </location>
</feature>
<reference evidence="2 3" key="1">
    <citation type="submission" date="2015-07" db="EMBL/GenBank/DDBJ databases">
        <title>Genome sequence of Leptolinea tardivitalis DSM 16556.</title>
        <authorList>
            <person name="Hemp J."/>
            <person name="Ward L.M."/>
            <person name="Pace L.A."/>
            <person name="Fischer W.W."/>
        </authorList>
    </citation>
    <scope>NUCLEOTIDE SEQUENCE [LARGE SCALE GENOMIC DNA]</scope>
    <source>
        <strain evidence="2 3">YMTK-2</strain>
    </source>
</reference>
<dbReference type="EMBL" id="LGCK01000001">
    <property type="protein sequence ID" value="KPL75149.1"/>
    <property type="molecule type" value="Genomic_DNA"/>
</dbReference>
<evidence type="ECO:0008006" key="4">
    <source>
        <dbReference type="Google" id="ProtNLM"/>
    </source>
</evidence>
<feature type="transmembrane region" description="Helical" evidence="1">
    <location>
        <begin position="172"/>
        <end position="194"/>
    </location>
</feature>
<feature type="transmembrane region" description="Helical" evidence="1">
    <location>
        <begin position="21"/>
        <end position="46"/>
    </location>
</feature>
<dbReference type="STRING" id="229920.ADM99_00610"/>
<dbReference type="OrthoDB" id="148359at2"/>
<keyword evidence="3" id="KW-1185">Reference proteome</keyword>
<feature type="transmembrane region" description="Helical" evidence="1">
    <location>
        <begin position="390"/>
        <end position="409"/>
    </location>
</feature>
<evidence type="ECO:0000256" key="1">
    <source>
        <dbReference type="SAM" id="Phobius"/>
    </source>
</evidence>
<name>A0A0P6X590_9CHLR</name>
<keyword evidence="1" id="KW-0812">Transmembrane</keyword>
<accession>A0A0P6X590</accession>
<proteinExistence type="predicted"/>
<keyword evidence="1" id="KW-1133">Transmembrane helix</keyword>
<dbReference type="Proteomes" id="UP000050430">
    <property type="component" value="Unassembled WGS sequence"/>
</dbReference>
<sequence length="662" mass="74848">MTIKVPPRIKKSIDSLHFSPWMAPLGLLVVCLAAYGLLFPFLGWYWDEWPITWIAYKLGPDGLAHYFETNRPYWGLIYRFTTTILGAVPWYWQLFGLFWRWLGAVLVWEIVRTTWKRCEFMALAAGLSFALWPSFTQQSIAMMYGHFFIVFDCFLASLWFNLKALDNPRKAVWWLQAALPPAALNLMAMEYFFLLELLRPLFLFAAVEGEISVKNRLKKTALYWLPNLLVFGAVGYWRAFLFPHQTHNYQPVLMAEIKSTPLQALLNLLSTVVKDLWTVLGAAWGQVWRLPDSSLFSLRTSLVYWAGLVLLAVLVGLLAGLAGRKAGRSEKKRWSFLWIALAGLLVAGIPFWVTGLPIGLGFPNDRFTLPFLLGAAILLAGLLDRLPGKFGLRAGLTALLVAAAVGLQVQTGLAYRKDWNTQRNLFWQLNWRAPALQPGTAVVSSNLPLRYFSDNSLVAPLNWIYAPDNHTTSMDYMFYYASVRKDRALKLEPGQDIYQGFLAADFKGSSDRLVMIDFQPPACLRVLDKDFDPVNPLLPPLMREAAKSSNPGVIVPETNSAFQPHQPDAVVFGQEPAHGWCYYFEKASLLAQQGAWQAAADLGDEAFALGDYPNDPIERFVFIEAYARSGKMDRARELSEETLKITPLVKAPLDKLWERIGK</sequence>
<feature type="transmembrane region" description="Helical" evidence="1">
    <location>
        <begin position="262"/>
        <end position="282"/>
    </location>
</feature>
<feature type="transmembrane region" description="Helical" evidence="1">
    <location>
        <begin position="367"/>
        <end position="383"/>
    </location>
</feature>
<gene>
    <name evidence="2" type="ORF">ADM99_00610</name>
</gene>
<keyword evidence="1" id="KW-0472">Membrane</keyword>